<dbReference type="GO" id="GO:0008270">
    <property type="term" value="F:zinc ion binding"/>
    <property type="evidence" value="ECO:0007669"/>
    <property type="project" value="UniProtKB-KW"/>
</dbReference>
<keyword evidence="1" id="KW-0479">Metal-binding</keyword>
<dbReference type="AlphaFoldDB" id="A0A914PYZ5"/>
<keyword evidence="7" id="KW-1185">Reference proteome</keyword>
<reference evidence="8" key="1">
    <citation type="submission" date="2022-11" db="UniProtKB">
        <authorList>
            <consortium name="WormBaseParasite"/>
        </authorList>
    </citation>
    <scope>IDENTIFICATION</scope>
</reference>
<feature type="region of interest" description="Disordered" evidence="5">
    <location>
        <begin position="32"/>
        <end position="66"/>
    </location>
</feature>
<evidence type="ECO:0000256" key="4">
    <source>
        <dbReference type="PROSITE-ProRule" id="PRU00027"/>
    </source>
</evidence>
<protein>
    <submittedName>
        <fullName evidence="8">BED-type domain-containing protein</fullName>
    </submittedName>
</protein>
<evidence type="ECO:0000256" key="1">
    <source>
        <dbReference type="ARBA" id="ARBA00022723"/>
    </source>
</evidence>
<dbReference type="PROSITE" id="PS50808">
    <property type="entry name" value="ZF_BED"/>
    <property type="match status" value="1"/>
</dbReference>
<proteinExistence type="predicted"/>
<evidence type="ECO:0000313" key="8">
    <source>
        <dbReference type="WBParaSite" id="PDA_v2.g24081.t1"/>
    </source>
</evidence>
<keyword evidence="2 4" id="KW-0863">Zinc-finger</keyword>
<evidence type="ECO:0000256" key="5">
    <source>
        <dbReference type="SAM" id="MobiDB-lite"/>
    </source>
</evidence>
<evidence type="ECO:0000256" key="3">
    <source>
        <dbReference type="ARBA" id="ARBA00022833"/>
    </source>
</evidence>
<evidence type="ECO:0000259" key="6">
    <source>
        <dbReference type="PROSITE" id="PS50808"/>
    </source>
</evidence>
<dbReference type="GO" id="GO:0003677">
    <property type="term" value="F:DNA binding"/>
    <property type="evidence" value="ECO:0007669"/>
    <property type="project" value="InterPro"/>
</dbReference>
<dbReference type="Proteomes" id="UP000887578">
    <property type="component" value="Unplaced"/>
</dbReference>
<feature type="domain" description="BED-type" evidence="6">
    <location>
        <begin position="1"/>
        <end position="34"/>
    </location>
</feature>
<sequence>MCRHCKKKIDSSQNGTTSFIYHLKNYHSALYKESEQKAKSESENPKPPENIKQKMEESNPTTTTQL</sequence>
<dbReference type="InterPro" id="IPR003656">
    <property type="entry name" value="Znf_BED"/>
</dbReference>
<name>A0A914PYZ5_9BILA</name>
<organism evidence="7 8">
    <name type="scientific">Panagrolaimus davidi</name>
    <dbReference type="NCBI Taxonomy" id="227884"/>
    <lineage>
        <taxon>Eukaryota</taxon>
        <taxon>Metazoa</taxon>
        <taxon>Ecdysozoa</taxon>
        <taxon>Nematoda</taxon>
        <taxon>Chromadorea</taxon>
        <taxon>Rhabditida</taxon>
        <taxon>Tylenchina</taxon>
        <taxon>Panagrolaimomorpha</taxon>
        <taxon>Panagrolaimoidea</taxon>
        <taxon>Panagrolaimidae</taxon>
        <taxon>Panagrolaimus</taxon>
    </lineage>
</organism>
<accession>A0A914PYZ5</accession>
<dbReference type="Pfam" id="PF02892">
    <property type="entry name" value="zf-BED"/>
    <property type="match status" value="1"/>
</dbReference>
<dbReference type="WBParaSite" id="PDA_v2.g24081.t1">
    <property type="protein sequence ID" value="PDA_v2.g24081.t1"/>
    <property type="gene ID" value="PDA_v2.g24081"/>
</dbReference>
<evidence type="ECO:0000256" key="2">
    <source>
        <dbReference type="ARBA" id="ARBA00022771"/>
    </source>
</evidence>
<evidence type="ECO:0000313" key="7">
    <source>
        <dbReference type="Proteomes" id="UP000887578"/>
    </source>
</evidence>
<feature type="compositionally biased region" description="Basic and acidic residues" evidence="5">
    <location>
        <begin position="32"/>
        <end position="57"/>
    </location>
</feature>
<keyword evidence="3" id="KW-0862">Zinc</keyword>